<dbReference type="RefSeq" id="WP_147041252.1">
    <property type="nucleotide sequence ID" value="NZ_BJYZ01000072.1"/>
</dbReference>
<dbReference type="EMBL" id="BJYZ01000072">
    <property type="protein sequence ID" value="GEO43302.1"/>
    <property type="molecule type" value="Genomic_DNA"/>
</dbReference>
<gene>
    <name evidence="2" type="ORF">SAE02_74500</name>
</gene>
<accession>A0A512E3J2</accession>
<proteinExistence type="predicted"/>
<dbReference type="AlphaFoldDB" id="A0A512E3J2"/>
<keyword evidence="3" id="KW-1185">Reference proteome</keyword>
<evidence type="ECO:0000313" key="3">
    <source>
        <dbReference type="Proteomes" id="UP000321523"/>
    </source>
</evidence>
<reference evidence="2 3" key="1">
    <citation type="submission" date="2019-07" db="EMBL/GenBank/DDBJ databases">
        <title>Whole genome shotgun sequence of Skermanella aerolata NBRC 106429.</title>
        <authorList>
            <person name="Hosoyama A."/>
            <person name="Uohara A."/>
            <person name="Ohji S."/>
            <person name="Ichikawa N."/>
        </authorList>
    </citation>
    <scope>NUCLEOTIDE SEQUENCE [LARGE SCALE GENOMIC DNA]</scope>
    <source>
        <strain evidence="2 3">NBRC 106429</strain>
    </source>
</reference>
<feature type="region of interest" description="Disordered" evidence="1">
    <location>
        <begin position="57"/>
        <end position="76"/>
    </location>
</feature>
<evidence type="ECO:0000256" key="1">
    <source>
        <dbReference type="SAM" id="MobiDB-lite"/>
    </source>
</evidence>
<sequence>MLIGMLLRGEKGCRRFGEPLQAGIGGLLAPGPHQANRSPTVFTALIDHSLAAADLRKGHDDPTAVGPSEKPPGFVL</sequence>
<protein>
    <submittedName>
        <fullName evidence="2">Uncharacterized protein</fullName>
    </submittedName>
</protein>
<name>A0A512E3J2_9PROT</name>
<organism evidence="2 3">
    <name type="scientific">Skermanella aerolata</name>
    <dbReference type="NCBI Taxonomy" id="393310"/>
    <lineage>
        <taxon>Bacteria</taxon>
        <taxon>Pseudomonadati</taxon>
        <taxon>Pseudomonadota</taxon>
        <taxon>Alphaproteobacteria</taxon>
        <taxon>Rhodospirillales</taxon>
        <taxon>Azospirillaceae</taxon>
        <taxon>Skermanella</taxon>
    </lineage>
</organism>
<dbReference type="Proteomes" id="UP000321523">
    <property type="component" value="Unassembled WGS sequence"/>
</dbReference>
<comment type="caution">
    <text evidence="2">The sequence shown here is derived from an EMBL/GenBank/DDBJ whole genome shotgun (WGS) entry which is preliminary data.</text>
</comment>
<evidence type="ECO:0000313" key="2">
    <source>
        <dbReference type="EMBL" id="GEO43302.1"/>
    </source>
</evidence>